<evidence type="ECO:0000313" key="1">
    <source>
        <dbReference type="EMBL" id="OJJ29966.1"/>
    </source>
</evidence>
<name>A0A1L9R4X2_ASPWE</name>
<evidence type="ECO:0000313" key="2">
    <source>
        <dbReference type="Proteomes" id="UP000184383"/>
    </source>
</evidence>
<dbReference type="EMBL" id="KV878218">
    <property type="protein sequence ID" value="OJJ29966.1"/>
    <property type="molecule type" value="Genomic_DNA"/>
</dbReference>
<dbReference type="OrthoDB" id="4494427at2759"/>
<accession>A0A1L9R4X2</accession>
<dbReference type="GeneID" id="63752670"/>
<dbReference type="Proteomes" id="UP000184383">
    <property type="component" value="Unassembled WGS sequence"/>
</dbReference>
<sequence>MCGKPGYHPLLLAVFGDGATDMIPMDLVWERIDKRFCFLFNWREYFCTLFYELKAVYLDNYCFSVRSISPLPINLTEIWNNSVRPASSVRGNWITRLLTAH</sequence>
<reference evidence="2" key="1">
    <citation type="journal article" date="2017" name="Genome Biol.">
        <title>Comparative genomics reveals high biological diversity and specific adaptations in the industrially and medically important fungal genus Aspergillus.</title>
        <authorList>
            <person name="de Vries R.P."/>
            <person name="Riley R."/>
            <person name="Wiebenga A."/>
            <person name="Aguilar-Osorio G."/>
            <person name="Amillis S."/>
            <person name="Uchima C.A."/>
            <person name="Anderluh G."/>
            <person name="Asadollahi M."/>
            <person name="Askin M."/>
            <person name="Barry K."/>
            <person name="Battaglia E."/>
            <person name="Bayram O."/>
            <person name="Benocci T."/>
            <person name="Braus-Stromeyer S.A."/>
            <person name="Caldana C."/>
            <person name="Canovas D."/>
            <person name="Cerqueira G.C."/>
            <person name="Chen F."/>
            <person name="Chen W."/>
            <person name="Choi C."/>
            <person name="Clum A."/>
            <person name="Dos Santos R.A."/>
            <person name="Damasio A.R."/>
            <person name="Diallinas G."/>
            <person name="Emri T."/>
            <person name="Fekete E."/>
            <person name="Flipphi M."/>
            <person name="Freyberg S."/>
            <person name="Gallo A."/>
            <person name="Gournas C."/>
            <person name="Habgood R."/>
            <person name="Hainaut M."/>
            <person name="Harispe M.L."/>
            <person name="Henrissat B."/>
            <person name="Hilden K.S."/>
            <person name="Hope R."/>
            <person name="Hossain A."/>
            <person name="Karabika E."/>
            <person name="Karaffa L."/>
            <person name="Karanyi Z."/>
            <person name="Krasevec N."/>
            <person name="Kuo A."/>
            <person name="Kusch H."/>
            <person name="LaButti K."/>
            <person name="Lagendijk E.L."/>
            <person name="Lapidus A."/>
            <person name="Levasseur A."/>
            <person name="Lindquist E."/>
            <person name="Lipzen A."/>
            <person name="Logrieco A.F."/>
            <person name="MacCabe A."/>
            <person name="Maekelae M.R."/>
            <person name="Malavazi I."/>
            <person name="Melin P."/>
            <person name="Meyer V."/>
            <person name="Mielnichuk N."/>
            <person name="Miskei M."/>
            <person name="Molnar A.P."/>
            <person name="Mule G."/>
            <person name="Ngan C.Y."/>
            <person name="Orejas M."/>
            <person name="Orosz E."/>
            <person name="Ouedraogo J.P."/>
            <person name="Overkamp K.M."/>
            <person name="Park H.-S."/>
            <person name="Perrone G."/>
            <person name="Piumi F."/>
            <person name="Punt P.J."/>
            <person name="Ram A.F."/>
            <person name="Ramon A."/>
            <person name="Rauscher S."/>
            <person name="Record E."/>
            <person name="Riano-Pachon D.M."/>
            <person name="Robert V."/>
            <person name="Roehrig J."/>
            <person name="Ruller R."/>
            <person name="Salamov A."/>
            <person name="Salih N.S."/>
            <person name="Samson R.A."/>
            <person name="Sandor E."/>
            <person name="Sanguinetti M."/>
            <person name="Schuetze T."/>
            <person name="Sepcic K."/>
            <person name="Shelest E."/>
            <person name="Sherlock G."/>
            <person name="Sophianopoulou V."/>
            <person name="Squina F.M."/>
            <person name="Sun H."/>
            <person name="Susca A."/>
            <person name="Todd R.B."/>
            <person name="Tsang A."/>
            <person name="Unkles S.E."/>
            <person name="van de Wiele N."/>
            <person name="van Rossen-Uffink D."/>
            <person name="Oliveira J.V."/>
            <person name="Vesth T.C."/>
            <person name="Visser J."/>
            <person name="Yu J.-H."/>
            <person name="Zhou M."/>
            <person name="Andersen M.R."/>
            <person name="Archer D.B."/>
            <person name="Baker S.E."/>
            <person name="Benoit I."/>
            <person name="Brakhage A.A."/>
            <person name="Braus G.H."/>
            <person name="Fischer R."/>
            <person name="Frisvad J.C."/>
            <person name="Goldman G.H."/>
            <person name="Houbraken J."/>
            <person name="Oakley B."/>
            <person name="Pocsi I."/>
            <person name="Scazzocchio C."/>
            <person name="Seiboth B."/>
            <person name="vanKuyk P.A."/>
            <person name="Wortman J."/>
            <person name="Dyer P.S."/>
            <person name="Grigoriev I.V."/>
        </authorList>
    </citation>
    <scope>NUCLEOTIDE SEQUENCE [LARGE SCALE GENOMIC DNA]</scope>
    <source>
        <strain evidence="2">DTO 134E9</strain>
    </source>
</reference>
<protein>
    <submittedName>
        <fullName evidence="1">Uncharacterized protein</fullName>
    </submittedName>
</protein>
<dbReference type="AlphaFoldDB" id="A0A1L9R4X2"/>
<dbReference type="RefSeq" id="XP_040683643.1">
    <property type="nucleotide sequence ID" value="XM_040836822.1"/>
</dbReference>
<dbReference type="VEuPathDB" id="FungiDB:ASPWEDRAFT_46695"/>
<gene>
    <name evidence="1" type="ORF">ASPWEDRAFT_46695</name>
</gene>
<keyword evidence="2" id="KW-1185">Reference proteome</keyword>
<organism evidence="1 2">
    <name type="scientific">Aspergillus wentii DTO 134E9</name>
    <dbReference type="NCBI Taxonomy" id="1073089"/>
    <lineage>
        <taxon>Eukaryota</taxon>
        <taxon>Fungi</taxon>
        <taxon>Dikarya</taxon>
        <taxon>Ascomycota</taxon>
        <taxon>Pezizomycotina</taxon>
        <taxon>Eurotiomycetes</taxon>
        <taxon>Eurotiomycetidae</taxon>
        <taxon>Eurotiales</taxon>
        <taxon>Aspergillaceae</taxon>
        <taxon>Aspergillus</taxon>
        <taxon>Aspergillus subgen. Cremei</taxon>
    </lineage>
</organism>
<proteinExistence type="predicted"/>